<evidence type="ECO:0000256" key="5">
    <source>
        <dbReference type="ARBA" id="ARBA00022777"/>
    </source>
</evidence>
<dbReference type="AlphaFoldDB" id="A0A1F5G1F7"/>
<dbReference type="Gene3D" id="1.10.287.130">
    <property type="match status" value="1"/>
</dbReference>
<evidence type="ECO:0000256" key="7">
    <source>
        <dbReference type="ARBA" id="ARBA00023136"/>
    </source>
</evidence>
<keyword evidence="4" id="KW-0808">Transferase</keyword>
<evidence type="ECO:0000259" key="9">
    <source>
        <dbReference type="PROSITE" id="PS50112"/>
    </source>
</evidence>
<dbReference type="Pfam" id="PF00512">
    <property type="entry name" value="HisKA"/>
    <property type="match status" value="1"/>
</dbReference>
<dbReference type="SUPFAM" id="SSF55785">
    <property type="entry name" value="PYP-like sensor domain (PAS domain)"/>
    <property type="match status" value="1"/>
</dbReference>
<dbReference type="InterPro" id="IPR005467">
    <property type="entry name" value="His_kinase_dom"/>
</dbReference>
<dbReference type="CDD" id="cd00082">
    <property type="entry name" value="HisKA"/>
    <property type="match status" value="1"/>
</dbReference>
<dbReference type="CDD" id="cd00130">
    <property type="entry name" value="PAS"/>
    <property type="match status" value="1"/>
</dbReference>
<dbReference type="InterPro" id="IPR036097">
    <property type="entry name" value="HisK_dim/P_sf"/>
</dbReference>
<evidence type="ECO:0000256" key="4">
    <source>
        <dbReference type="ARBA" id="ARBA00022679"/>
    </source>
</evidence>
<feature type="domain" description="Histidine kinase" evidence="8">
    <location>
        <begin position="155"/>
        <end position="374"/>
    </location>
</feature>
<dbReference type="PROSITE" id="PS50112">
    <property type="entry name" value="PAS"/>
    <property type="match status" value="1"/>
</dbReference>
<dbReference type="GO" id="GO:0006355">
    <property type="term" value="P:regulation of DNA-templated transcription"/>
    <property type="evidence" value="ECO:0007669"/>
    <property type="project" value="InterPro"/>
</dbReference>
<dbReference type="CDD" id="cd00075">
    <property type="entry name" value="HATPase"/>
    <property type="match status" value="1"/>
</dbReference>
<dbReference type="FunFam" id="3.30.565.10:FF:000006">
    <property type="entry name" value="Sensor histidine kinase WalK"/>
    <property type="match status" value="1"/>
</dbReference>
<evidence type="ECO:0000256" key="1">
    <source>
        <dbReference type="ARBA" id="ARBA00000085"/>
    </source>
</evidence>
<dbReference type="Pfam" id="PF02518">
    <property type="entry name" value="HATPase_c"/>
    <property type="match status" value="1"/>
</dbReference>
<dbReference type="Pfam" id="PF00989">
    <property type="entry name" value="PAS"/>
    <property type="match status" value="1"/>
</dbReference>
<dbReference type="EC" id="2.7.13.3" evidence="2"/>
<dbReference type="Gene3D" id="3.30.450.20">
    <property type="entry name" value="PAS domain"/>
    <property type="match status" value="1"/>
</dbReference>
<dbReference type="SUPFAM" id="SSF47384">
    <property type="entry name" value="Homodimeric domain of signal transducing histidine kinase"/>
    <property type="match status" value="1"/>
</dbReference>
<dbReference type="Proteomes" id="UP000176317">
    <property type="component" value="Unassembled WGS sequence"/>
</dbReference>
<keyword evidence="5" id="KW-0418">Kinase</keyword>
<dbReference type="GO" id="GO:0000155">
    <property type="term" value="F:phosphorelay sensor kinase activity"/>
    <property type="evidence" value="ECO:0007669"/>
    <property type="project" value="InterPro"/>
</dbReference>
<dbReference type="Gene3D" id="3.30.565.10">
    <property type="entry name" value="Histidine kinase-like ATPase, C-terminal domain"/>
    <property type="match status" value="1"/>
</dbReference>
<dbReference type="FunFam" id="1.10.287.130:FF:000001">
    <property type="entry name" value="Two-component sensor histidine kinase"/>
    <property type="match status" value="1"/>
</dbReference>
<dbReference type="InterPro" id="IPR000014">
    <property type="entry name" value="PAS"/>
</dbReference>
<dbReference type="NCBIfam" id="TIGR00229">
    <property type="entry name" value="sensory_box"/>
    <property type="match status" value="1"/>
</dbReference>
<keyword evidence="3" id="KW-0597">Phosphoprotein</keyword>
<evidence type="ECO:0000256" key="3">
    <source>
        <dbReference type="ARBA" id="ARBA00022553"/>
    </source>
</evidence>
<dbReference type="SUPFAM" id="SSF55874">
    <property type="entry name" value="ATPase domain of HSP90 chaperone/DNA topoisomerase II/histidine kinase"/>
    <property type="match status" value="1"/>
</dbReference>
<evidence type="ECO:0000313" key="11">
    <source>
        <dbReference type="Proteomes" id="UP000176317"/>
    </source>
</evidence>
<dbReference type="SMART" id="SM00387">
    <property type="entry name" value="HATPase_c"/>
    <property type="match status" value="1"/>
</dbReference>
<dbReference type="InterPro" id="IPR036890">
    <property type="entry name" value="HATPase_C_sf"/>
</dbReference>
<dbReference type="InterPro" id="IPR004358">
    <property type="entry name" value="Sig_transdc_His_kin-like_C"/>
</dbReference>
<dbReference type="InterPro" id="IPR035965">
    <property type="entry name" value="PAS-like_dom_sf"/>
</dbReference>
<dbReference type="PROSITE" id="PS50109">
    <property type="entry name" value="HIS_KIN"/>
    <property type="match status" value="1"/>
</dbReference>
<organism evidence="10 11">
    <name type="scientific">Candidatus Curtissbacteria bacterium RBG_13_35_7</name>
    <dbReference type="NCBI Taxonomy" id="1797705"/>
    <lineage>
        <taxon>Bacteria</taxon>
        <taxon>Candidatus Curtissiibacteriota</taxon>
    </lineage>
</organism>
<dbReference type="EMBL" id="MFAT01000059">
    <property type="protein sequence ID" value="OGD85665.1"/>
    <property type="molecule type" value="Genomic_DNA"/>
</dbReference>
<dbReference type="InterPro" id="IPR003594">
    <property type="entry name" value="HATPase_dom"/>
</dbReference>
<evidence type="ECO:0000256" key="2">
    <source>
        <dbReference type="ARBA" id="ARBA00012438"/>
    </source>
</evidence>
<dbReference type="SMART" id="SM00091">
    <property type="entry name" value="PAS"/>
    <property type="match status" value="1"/>
</dbReference>
<protein>
    <recommendedName>
        <fullName evidence="2">histidine kinase</fullName>
        <ecNumber evidence="2">2.7.13.3</ecNumber>
    </recommendedName>
</protein>
<dbReference type="InterPro" id="IPR050736">
    <property type="entry name" value="Sensor_HK_Regulatory"/>
</dbReference>
<dbReference type="PANTHER" id="PTHR43711:SF1">
    <property type="entry name" value="HISTIDINE KINASE 1"/>
    <property type="match status" value="1"/>
</dbReference>
<dbReference type="PANTHER" id="PTHR43711">
    <property type="entry name" value="TWO-COMPONENT HISTIDINE KINASE"/>
    <property type="match status" value="1"/>
</dbReference>
<sequence>MQPAPQPNQKSSHPIELKHKLAIDEAIISSVGDGLIITDKQAKILLMNPAAAKMLKQNAKEVIGKKLIEIVPAADRYGDIIPNDKRPLNTVLTTGQSFTNHAANYYLRSDKTKFPAAITTSPIILNDEIIGAIITFRDVSHEKEVDRMKTEFISLASHQLRTPLSAIRWFIEMLINGDAGPINEEQGKFLKNINDSTIRMIALVNDLLNISRIESGRIIIEPKPTHLGKLVEEILQEVKIKYEAKKQKVIISAHPDLPKINIDPNLIRAVYLNLMNNAIKYTPEHGEITVMISKKGDSIISQISDNGFGIPQKEQHRLFEKFFRGSNVVKRVLDGTGLGLYLVKSIIESSHGKIWFKSQEEKGTTFWFSLPLSGILPKKGEVTINS</sequence>
<comment type="catalytic activity">
    <reaction evidence="1">
        <text>ATP + protein L-histidine = ADP + protein N-phospho-L-histidine.</text>
        <dbReference type="EC" id="2.7.13.3"/>
    </reaction>
</comment>
<dbReference type="SMART" id="SM00388">
    <property type="entry name" value="HisKA"/>
    <property type="match status" value="1"/>
</dbReference>
<evidence type="ECO:0000313" key="10">
    <source>
        <dbReference type="EMBL" id="OGD85665.1"/>
    </source>
</evidence>
<accession>A0A1F5G1F7</accession>
<feature type="domain" description="PAS" evidence="9">
    <location>
        <begin position="27"/>
        <end position="76"/>
    </location>
</feature>
<dbReference type="InterPro" id="IPR003661">
    <property type="entry name" value="HisK_dim/P_dom"/>
</dbReference>
<proteinExistence type="predicted"/>
<reference evidence="10 11" key="1">
    <citation type="journal article" date="2016" name="Nat. Commun.">
        <title>Thousands of microbial genomes shed light on interconnected biogeochemical processes in an aquifer system.</title>
        <authorList>
            <person name="Anantharaman K."/>
            <person name="Brown C.T."/>
            <person name="Hug L.A."/>
            <person name="Sharon I."/>
            <person name="Castelle C.J."/>
            <person name="Probst A.J."/>
            <person name="Thomas B.C."/>
            <person name="Singh A."/>
            <person name="Wilkins M.J."/>
            <person name="Karaoz U."/>
            <person name="Brodie E.L."/>
            <person name="Williams K.H."/>
            <person name="Hubbard S.S."/>
            <person name="Banfield J.F."/>
        </authorList>
    </citation>
    <scope>NUCLEOTIDE SEQUENCE [LARGE SCALE GENOMIC DNA]</scope>
</reference>
<dbReference type="InterPro" id="IPR013767">
    <property type="entry name" value="PAS_fold"/>
</dbReference>
<evidence type="ECO:0000256" key="6">
    <source>
        <dbReference type="ARBA" id="ARBA00023012"/>
    </source>
</evidence>
<comment type="caution">
    <text evidence="10">The sequence shown here is derived from an EMBL/GenBank/DDBJ whole genome shotgun (WGS) entry which is preliminary data.</text>
</comment>
<keyword evidence="7" id="KW-0472">Membrane</keyword>
<gene>
    <name evidence="10" type="ORF">A2164_03050</name>
</gene>
<dbReference type="PRINTS" id="PR00344">
    <property type="entry name" value="BCTRLSENSOR"/>
</dbReference>
<keyword evidence="6" id="KW-0902">Two-component regulatory system</keyword>
<name>A0A1F5G1F7_9BACT</name>
<evidence type="ECO:0000259" key="8">
    <source>
        <dbReference type="PROSITE" id="PS50109"/>
    </source>
</evidence>